<protein>
    <submittedName>
        <fullName evidence="3">Glucose 1-dehydrogenase</fullName>
        <ecNumber evidence="3">1.1.1.47</ecNumber>
    </submittedName>
</protein>
<name>A0A7G9GU93_9FUSO</name>
<dbReference type="Proteomes" id="UP000515913">
    <property type="component" value="Chromosome"/>
</dbReference>
<comment type="similarity">
    <text evidence="1">Belongs to the short-chain dehydrogenases/reductases (SDR) family.</text>
</comment>
<evidence type="ECO:0000313" key="3">
    <source>
        <dbReference type="EMBL" id="QNM14375.1"/>
    </source>
</evidence>
<dbReference type="Pfam" id="PF13561">
    <property type="entry name" value="adh_short_C2"/>
    <property type="match status" value="1"/>
</dbReference>
<dbReference type="InterPro" id="IPR036291">
    <property type="entry name" value="NAD(P)-bd_dom_sf"/>
</dbReference>
<dbReference type="PRINTS" id="PR00080">
    <property type="entry name" value="SDRFAMILY"/>
</dbReference>
<dbReference type="InterPro" id="IPR002347">
    <property type="entry name" value="SDR_fam"/>
</dbReference>
<dbReference type="SUPFAM" id="SSF51735">
    <property type="entry name" value="NAD(P)-binding Rossmann-fold domains"/>
    <property type="match status" value="1"/>
</dbReference>
<dbReference type="FunFam" id="3.40.50.720:FF:000084">
    <property type="entry name" value="Short-chain dehydrogenase reductase"/>
    <property type="match status" value="1"/>
</dbReference>
<dbReference type="EMBL" id="CP060637">
    <property type="protein sequence ID" value="QNM14375.1"/>
    <property type="molecule type" value="Genomic_DNA"/>
</dbReference>
<accession>A0A7G9GU93</accession>
<gene>
    <name evidence="3" type="ORF">H9Q81_05130</name>
</gene>
<dbReference type="Gene3D" id="3.40.50.720">
    <property type="entry name" value="NAD(P)-binding Rossmann-like Domain"/>
    <property type="match status" value="1"/>
</dbReference>
<evidence type="ECO:0000256" key="2">
    <source>
        <dbReference type="ARBA" id="ARBA00023002"/>
    </source>
</evidence>
<reference evidence="3 4" key="1">
    <citation type="submission" date="2020-08" db="EMBL/GenBank/DDBJ databases">
        <authorList>
            <person name="Liu C."/>
            <person name="Sun Q."/>
        </authorList>
    </citation>
    <scope>NUCLEOTIDE SEQUENCE [LARGE SCALE GENOMIC DNA]</scope>
    <source>
        <strain evidence="3 4">NSJ-57</strain>
    </source>
</reference>
<evidence type="ECO:0000313" key="4">
    <source>
        <dbReference type="Proteomes" id="UP000515913"/>
    </source>
</evidence>
<dbReference type="RefSeq" id="WP_101473932.1">
    <property type="nucleotide sequence ID" value="NZ_CP060637.1"/>
</dbReference>
<sequence length="257" mass="27087">MSIKEMYDLTGKVAIVTGAGSGIGKASALKLAEAGADVVCADLDEKNALETVKEIEALGKRGLVVKCNVTVEQDLINLVDTTVKTFGKINILVNVAGGGGAGREEISTLTLEYIVKTFTLNVFSMIMLIKLCAPHMKAAKYGSIINISSMAADMVSHDMIIYGSSKASVNQMTKYAAFDLGPEIRVNAIGPGAIKTHALATVLTPEIEKKMLAKTPLDRLGAPDDIAMGVLYFASPASGWTNGQVMYINGGGIQELD</sequence>
<dbReference type="PANTHER" id="PTHR43639:SF1">
    <property type="entry name" value="SHORT-CHAIN DEHYDROGENASE_REDUCTASE FAMILY PROTEIN"/>
    <property type="match status" value="1"/>
</dbReference>
<keyword evidence="4" id="KW-1185">Reference proteome</keyword>
<dbReference type="GO" id="GO:0047936">
    <property type="term" value="F:glucose 1-dehydrogenase [NAD(P)+] activity"/>
    <property type="evidence" value="ECO:0007669"/>
    <property type="project" value="UniProtKB-EC"/>
</dbReference>
<dbReference type="PANTHER" id="PTHR43639">
    <property type="entry name" value="OXIDOREDUCTASE, SHORT-CHAIN DEHYDROGENASE/REDUCTASE FAMILY (AFU_ORTHOLOGUE AFUA_5G02870)"/>
    <property type="match status" value="1"/>
</dbReference>
<dbReference type="KEGG" id="fho:H9Q81_05130"/>
<proteinExistence type="inferred from homology"/>
<dbReference type="AlphaFoldDB" id="A0A7G9GU93"/>
<evidence type="ECO:0000256" key="1">
    <source>
        <dbReference type="ARBA" id="ARBA00006484"/>
    </source>
</evidence>
<dbReference type="PRINTS" id="PR00081">
    <property type="entry name" value="GDHRDH"/>
</dbReference>
<keyword evidence="2 3" id="KW-0560">Oxidoreductase</keyword>
<dbReference type="NCBIfam" id="NF005559">
    <property type="entry name" value="PRK07231.1"/>
    <property type="match status" value="1"/>
</dbReference>
<dbReference type="EC" id="1.1.1.47" evidence="3"/>
<organism evidence="3 4">
    <name type="scientific">Fusobacterium hominis</name>
    <dbReference type="NCBI Taxonomy" id="2764326"/>
    <lineage>
        <taxon>Bacteria</taxon>
        <taxon>Fusobacteriati</taxon>
        <taxon>Fusobacteriota</taxon>
        <taxon>Fusobacteriia</taxon>
        <taxon>Fusobacteriales</taxon>
        <taxon>Fusobacteriaceae</taxon>
        <taxon>Fusobacterium</taxon>
    </lineage>
</organism>